<dbReference type="Proteomes" id="UP000028349">
    <property type="component" value="Unassembled WGS sequence"/>
</dbReference>
<organism evidence="3 5">
    <name type="scientific">Kaistella antarctica</name>
    <dbReference type="NCBI Taxonomy" id="266748"/>
    <lineage>
        <taxon>Bacteria</taxon>
        <taxon>Pseudomonadati</taxon>
        <taxon>Bacteroidota</taxon>
        <taxon>Flavobacteriia</taxon>
        <taxon>Flavobacteriales</taxon>
        <taxon>Weeksellaceae</taxon>
        <taxon>Chryseobacterium group</taxon>
        <taxon>Kaistella</taxon>
    </lineage>
</organism>
<dbReference type="OrthoDB" id="1440774at2"/>
<evidence type="ECO:0000313" key="4">
    <source>
        <dbReference type="Proteomes" id="UP000028349"/>
    </source>
</evidence>
<keyword evidence="1" id="KW-0732">Signal</keyword>
<dbReference type="NCBIfam" id="TIGR01200">
    <property type="entry name" value="GLPGLI"/>
    <property type="match status" value="1"/>
</dbReference>
<protein>
    <submittedName>
        <fullName evidence="3">GLPGLI family protein</fullName>
    </submittedName>
</protein>
<reference evidence="3 5" key="2">
    <citation type="submission" date="2018-12" db="EMBL/GenBank/DDBJ databases">
        <authorList>
            <consortium name="Pathogen Informatics"/>
        </authorList>
    </citation>
    <scope>NUCLEOTIDE SEQUENCE [LARGE SCALE GENOMIC DNA]</scope>
    <source>
        <strain evidence="3 5">NCTC13489</strain>
    </source>
</reference>
<keyword evidence="4" id="KW-1185">Reference proteome</keyword>
<dbReference type="RefSeq" id="WP_034716026.1">
    <property type="nucleotide sequence ID" value="NZ_FOIX01000002.1"/>
</dbReference>
<sequence length="286" mass="33705">MNKYKVALLFLTFSFLLFAQNHRISYEYSFKMDSLNKENIDKQLMILDITKDGSNYYSKEKFIYDSLSAEQFSKAKSIQSTDINLNALERKVKVTHSVSKNYPKLETIFHTYINGDSFAVKDFEKMKWKISPEILEIAGIKAQKATTDFGGRKWTAWFTTEIPFQDGPYKFQGLPGLILNLEDENNDHVFKFVESKKLNWQPSIIEEDGEKELMITKQNFSQLWKNYQKDPAVKIRQIIMNDDVQVRITDKDGRELSQSEIIRNREMRAKERLKKINNFLELNLYQ</sequence>
<dbReference type="STRING" id="266748.HY04_00270"/>
<dbReference type="EMBL" id="JPEP01000001">
    <property type="protein sequence ID" value="KEY19706.1"/>
    <property type="molecule type" value="Genomic_DNA"/>
</dbReference>
<reference evidence="2 4" key="1">
    <citation type="submission" date="2014-07" db="EMBL/GenBank/DDBJ databases">
        <authorList>
            <person name="Pisani N.G."/>
            <person name="Newman J.D."/>
        </authorList>
    </citation>
    <scope>NUCLEOTIDE SEQUENCE [LARGE SCALE GENOMIC DNA]</scope>
    <source>
        <strain evidence="2 4">LMG 24720</strain>
    </source>
</reference>
<feature type="chain" id="PRO_5018685671" evidence="1">
    <location>
        <begin position="20"/>
        <end position="286"/>
    </location>
</feature>
<evidence type="ECO:0000313" key="2">
    <source>
        <dbReference type="EMBL" id="KEY19706.1"/>
    </source>
</evidence>
<dbReference type="Proteomes" id="UP000270036">
    <property type="component" value="Chromosome"/>
</dbReference>
<evidence type="ECO:0000313" key="5">
    <source>
        <dbReference type="Proteomes" id="UP000270036"/>
    </source>
</evidence>
<feature type="signal peptide" evidence="1">
    <location>
        <begin position="1"/>
        <end position="19"/>
    </location>
</feature>
<evidence type="ECO:0000313" key="3">
    <source>
        <dbReference type="EMBL" id="VEH96690.1"/>
    </source>
</evidence>
<dbReference type="AlphaFoldDB" id="A0A3S4UVW2"/>
<dbReference type="KEGG" id="cant:NCTC13489_00566"/>
<accession>A0A3S4UVW2</accession>
<name>A0A3S4UVW2_9FLAO</name>
<proteinExistence type="predicted"/>
<dbReference type="InterPro" id="IPR005901">
    <property type="entry name" value="GLPGLI"/>
</dbReference>
<evidence type="ECO:0000256" key="1">
    <source>
        <dbReference type="SAM" id="SignalP"/>
    </source>
</evidence>
<dbReference type="Pfam" id="PF09697">
    <property type="entry name" value="Porph_ging"/>
    <property type="match status" value="1"/>
</dbReference>
<gene>
    <name evidence="2" type="ORF">HY04_00270</name>
    <name evidence="3" type="ORF">NCTC13489_00566</name>
</gene>
<dbReference type="EMBL" id="LR134441">
    <property type="protein sequence ID" value="VEH96690.1"/>
    <property type="molecule type" value="Genomic_DNA"/>
</dbReference>